<sequence length="113" mass="13386">MQASMIIAGYKRTQKELQSSSWRFDVRIRKNNVQKLRTYMNINFISEKIRKHIVTAWSQKFLSSDLWIEMFLYKRVLLSRGPLTCTGVVDSKRVKDGNWIRTRGHLLKIRIGV</sequence>
<keyword evidence="2" id="KW-1185">Reference proteome</keyword>
<protein>
    <submittedName>
        <fullName evidence="1">Uncharacterized protein</fullName>
    </submittedName>
</protein>
<evidence type="ECO:0000313" key="1">
    <source>
        <dbReference type="EMBL" id="KAK1429255.1"/>
    </source>
</evidence>
<name>A0AAD8NUZ0_TARER</name>
<organism evidence="1 2">
    <name type="scientific">Tagetes erecta</name>
    <name type="common">African marigold</name>
    <dbReference type="NCBI Taxonomy" id="13708"/>
    <lineage>
        <taxon>Eukaryota</taxon>
        <taxon>Viridiplantae</taxon>
        <taxon>Streptophyta</taxon>
        <taxon>Embryophyta</taxon>
        <taxon>Tracheophyta</taxon>
        <taxon>Spermatophyta</taxon>
        <taxon>Magnoliopsida</taxon>
        <taxon>eudicotyledons</taxon>
        <taxon>Gunneridae</taxon>
        <taxon>Pentapetalae</taxon>
        <taxon>asterids</taxon>
        <taxon>campanulids</taxon>
        <taxon>Asterales</taxon>
        <taxon>Asteraceae</taxon>
        <taxon>Asteroideae</taxon>
        <taxon>Heliantheae alliance</taxon>
        <taxon>Tageteae</taxon>
        <taxon>Tagetes</taxon>
    </lineage>
</organism>
<dbReference type="AlphaFoldDB" id="A0AAD8NUZ0"/>
<dbReference type="Proteomes" id="UP001229421">
    <property type="component" value="Unassembled WGS sequence"/>
</dbReference>
<proteinExistence type="predicted"/>
<reference evidence="1" key="1">
    <citation type="journal article" date="2023" name="bioRxiv">
        <title>Improved chromosome-level genome assembly for marigold (Tagetes erecta).</title>
        <authorList>
            <person name="Jiang F."/>
            <person name="Yuan L."/>
            <person name="Wang S."/>
            <person name="Wang H."/>
            <person name="Xu D."/>
            <person name="Wang A."/>
            <person name="Fan W."/>
        </authorList>
    </citation>
    <scope>NUCLEOTIDE SEQUENCE</scope>
    <source>
        <strain evidence="1">WSJ</strain>
        <tissue evidence="1">Leaf</tissue>
    </source>
</reference>
<evidence type="ECO:0000313" key="2">
    <source>
        <dbReference type="Proteomes" id="UP001229421"/>
    </source>
</evidence>
<comment type="caution">
    <text evidence="1">The sequence shown here is derived from an EMBL/GenBank/DDBJ whole genome shotgun (WGS) entry which is preliminary data.</text>
</comment>
<dbReference type="EMBL" id="JAUHHV010000003">
    <property type="protein sequence ID" value="KAK1429255.1"/>
    <property type="molecule type" value="Genomic_DNA"/>
</dbReference>
<accession>A0AAD8NUZ0</accession>
<gene>
    <name evidence="1" type="ORF">QVD17_11461</name>
</gene>